<gene>
    <name evidence="5" type="ORF">PZ740_14090</name>
</gene>
<dbReference type="RefSeq" id="WP_327789938.1">
    <property type="nucleotide sequence ID" value="NZ_JARGEQ010000135.1"/>
</dbReference>
<keyword evidence="1" id="KW-0805">Transcription regulation</keyword>
<dbReference type="Gene3D" id="1.10.1660.10">
    <property type="match status" value="1"/>
</dbReference>
<protein>
    <submittedName>
        <fullName evidence="5">MerR family DNA-binding transcriptional regulator</fullName>
    </submittedName>
</protein>
<evidence type="ECO:0000256" key="3">
    <source>
        <dbReference type="ARBA" id="ARBA00023163"/>
    </source>
</evidence>
<evidence type="ECO:0000313" key="5">
    <source>
        <dbReference type="EMBL" id="MDF1587514.1"/>
    </source>
</evidence>
<dbReference type="SMART" id="SM00422">
    <property type="entry name" value="HTH_MERR"/>
    <property type="match status" value="1"/>
</dbReference>
<dbReference type="AlphaFoldDB" id="A0AAP4D6U0"/>
<organism evidence="5 6">
    <name type="scientific">Marinimicrococcus flavescens</name>
    <dbReference type="NCBI Taxonomy" id="3031815"/>
    <lineage>
        <taxon>Bacteria</taxon>
        <taxon>Pseudomonadati</taxon>
        <taxon>Pseudomonadota</taxon>
        <taxon>Alphaproteobacteria</taxon>
        <taxon>Geminicoccales</taxon>
        <taxon>Geminicoccaceae</taxon>
        <taxon>Marinimicrococcus</taxon>
    </lineage>
</organism>
<reference evidence="5 6" key="1">
    <citation type="submission" date="2023-03" db="EMBL/GenBank/DDBJ databases">
        <title>YIM 152171 draft genome.</title>
        <authorList>
            <person name="Yang Z."/>
        </authorList>
    </citation>
    <scope>NUCLEOTIDE SEQUENCE [LARGE SCALE GENOMIC DNA]</scope>
    <source>
        <strain evidence="5 6">YIM 152171</strain>
    </source>
</reference>
<dbReference type="InterPro" id="IPR000551">
    <property type="entry name" value="MerR-type_HTH_dom"/>
</dbReference>
<dbReference type="SUPFAM" id="SSF46955">
    <property type="entry name" value="Putative DNA-binding domain"/>
    <property type="match status" value="1"/>
</dbReference>
<dbReference type="PRINTS" id="PR00040">
    <property type="entry name" value="HTHMERR"/>
</dbReference>
<dbReference type="Proteomes" id="UP001301140">
    <property type="component" value="Unassembled WGS sequence"/>
</dbReference>
<evidence type="ECO:0000313" key="6">
    <source>
        <dbReference type="Proteomes" id="UP001301140"/>
    </source>
</evidence>
<keyword evidence="6" id="KW-1185">Reference proteome</keyword>
<comment type="caution">
    <text evidence="5">The sequence shown here is derived from an EMBL/GenBank/DDBJ whole genome shotgun (WGS) entry which is preliminary data.</text>
</comment>
<evidence type="ECO:0000256" key="2">
    <source>
        <dbReference type="ARBA" id="ARBA00023125"/>
    </source>
</evidence>
<accession>A0AAP4D6U0</accession>
<sequence>MRDGLTIGAVARRGGVSVETVRYYERIGLLPPPPRSAGGHRLYGEEDARRLDFVRRGRALGFGLEEIRRLLRLEAGGCGEAQLLAREQLASLRRKMAELRRMERALAGAAAGCSASRAAGCPLLRTLSGG</sequence>
<dbReference type="InterPro" id="IPR047057">
    <property type="entry name" value="MerR_fam"/>
</dbReference>
<keyword evidence="2 5" id="KW-0238">DNA-binding</keyword>
<evidence type="ECO:0000259" key="4">
    <source>
        <dbReference type="PROSITE" id="PS50937"/>
    </source>
</evidence>
<dbReference type="Pfam" id="PF13411">
    <property type="entry name" value="MerR_1"/>
    <property type="match status" value="1"/>
</dbReference>
<dbReference type="PANTHER" id="PTHR30204:SF94">
    <property type="entry name" value="HEAVY METAL-DEPENDENT TRANSCRIPTIONAL REGULATOR HI_0293-RELATED"/>
    <property type="match status" value="1"/>
</dbReference>
<evidence type="ECO:0000256" key="1">
    <source>
        <dbReference type="ARBA" id="ARBA00023015"/>
    </source>
</evidence>
<dbReference type="GO" id="GO:0003700">
    <property type="term" value="F:DNA-binding transcription factor activity"/>
    <property type="evidence" value="ECO:0007669"/>
    <property type="project" value="InterPro"/>
</dbReference>
<dbReference type="PANTHER" id="PTHR30204">
    <property type="entry name" value="REDOX-CYCLING DRUG-SENSING TRANSCRIPTIONAL ACTIVATOR SOXR"/>
    <property type="match status" value="1"/>
</dbReference>
<name>A0AAP4D6U0_9PROT</name>
<feature type="domain" description="HTH merR-type" evidence="4">
    <location>
        <begin position="4"/>
        <end position="73"/>
    </location>
</feature>
<keyword evidence="3" id="KW-0804">Transcription</keyword>
<dbReference type="PROSITE" id="PS50937">
    <property type="entry name" value="HTH_MERR_2"/>
    <property type="match status" value="1"/>
</dbReference>
<dbReference type="GO" id="GO:0003677">
    <property type="term" value="F:DNA binding"/>
    <property type="evidence" value="ECO:0007669"/>
    <property type="project" value="UniProtKB-KW"/>
</dbReference>
<proteinExistence type="predicted"/>
<dbReference type="EMBL" id="JARGEQ010000135">
    <property type="protein sequence ID" value="MDF1587514.1"/>
    <property type="molecule type" value="Genomic_DNA"/>
</dbReference>
<dbReference type="InterPro" id="IPR009061">
    <property type="entry name" value="DNA-bd_dom_put_sf"/>
</dbReference>